<dbReference type="PROSITE" id="PS51186">
    <property type="entry name" value="GNAT"/>
    <property type="match status" value="1"/>
</dbReference>
<dbReference type="GO" id="GO:0016746">
    <property type="term" value="F:acyltransferase activity"/>
    <property type="evidence" value="ECO:0007669"/>
    <property type="project" value="UniProtKB-KW"/>
</dbReference>
<dbReference type="PANTHER" id="PTHR43441:SF10">
    <property type="entry name" value="ACETYLTRANSFERASE"/>
    <property type="match status" value="1"/>
</dbReference>
<dbReference type="EC" id="2.3.-.-" evidence="2"/>
<dbReference type="Gene3D" id="3.40.630.30">
    <property type="match status" value="1"/>
</dbReference>
<dbReference type="Pfam" id="PF13302">
    <property type="entry name" value="Acetyltransf_3"/>
    <property type="match status" value="1"/>
</dbReference>
<protein>
    <submittedName>
        <fullName evidence="2">GNAT family N-acetyltransferase</fullName>
        <ecNumber evidence="2">2.3.-.-</ecNumber>
    </submittedName>
</protein>
<evidence type="ECO:0000259" key="1">
    <source>
        <dbReference type="PROSITE" id="PS51186"/>
    </source>
</evidence>
<feature type="domain" description="N-acetyltransferase" evidence="1">
    <location>
        <begin position="28"/>
        <end position="193"/>
    </location>
</feature>
<dbReference type="PANTHER" id="PTHR43441">
    <property type="entry name" value="RIBOSOMAL-PROTEIN-SERINE ACETYLTRANSFERASE"/>
    <property type="match status" value="1"/>
</dbReference>
<accession>A0ABV9WFK0</accession>
<keyword evidence="2" id="KW-0012">Acyltransferase</keyword>
<comment type="caution">
    <text evidence="2">The sequence shown here is derived from an EMBL/GenBank/DDBJ whole genome shotgun (WGS) entry which is preliminary data.</text>
</comment>
<dbReference type="Proteomes" id="UP001595912">
    <property type="component" value="Unassembled WGS sequence"/>
</dbReference>
<sequence>MPRLVDPALPAGALRALAQPEIAVDDELRLRPWRAGDADPVRTAFTTPDIQRWHMRSIDGDDEVQQWIDDWATAWQAETDAGWAIVRTGDDQAIGQASLRTLALFAAQAQVSYWVVPAARGARVAARATRALTDWAFQTLRLHRVFLLHSTANPASCRVALEGGFPAEGTLRGHMLHADGWHDMHVHARLSTDR</sequence>
<keyword evidence="3" id="KW-1185">Reference proteome</keyword>
<name>A0ABV9WFK0_9ACTN</name>
<dbReference type="InterPro" id="IPR000182">
    <property type="entry name" value="GNAT_dom"/>
</dbReference>
<reference evidence="3" key="1">
    <citation type="journal article" date="2019" name="Int. J. Syst. Evol. Microbiol.">
        <title>The Global Catalogue of Microorganisms (GCM) 10K type strain sequencing project: providing services to taxonomists for standard genome sequencing and annotation.</title>
        <authorList>
            <consortium name="The Broad Institute Genomics Platform"/>
            <consortium name="The Broad Institute Genome Sequencing Center for Infectious Disease"/>
            <person name="Wu L."/>
            <person name="Ma J."/>
        </authorList>
    </citation>
    <scope>NUCLEOTIDE SEQUENCE [LARGE SCALE GENOMIC DNA]</scope>
    <source>
        <strain evidence="3">CGMCC 4.7152</strain>
    </source>
</reference>
<dbReference type="EMBL" id="JBHSIU010000091">
    <property type="protein sequence ID" value="MFC5006076.1"/>
    <property type="molecule type" value="Genomic_DNA"/>
</dbReference>
<dbReference type="RefSeq" id="WP_380126674.1">
    <property type="nucleotide sequence ID" value="NZ_JBHSIU010000091.1"/>
</dbReference>
<evidence type="ECO:0000313" key="2">
    <source>
        <dbReference type="EMBL" id="MFC5006076.1"/>
    </source>
</evidence>
<keyword evidence="2" id="KW-0808">Transferase</keyword>
<evidence type="ECO:0000313" key="3">
    <source>
        <dbReference type="Proteomes" id="UP001595912"/>
    </source>
</evidence>
<dbReference type="SUPFAM" id="SSF55729">
    <property type="entry name" value="Acyl-CoA N-acyltransferases (Nat)"/>
    <property type="match status" value="1"/>
</dbReference>
<dbReference type="InterPro" id="IPR051908">
    <property type="entry name" value="Ribosomal_N-acetyltransferase"/>
</dbReference>
<dbReference type="InterPro" id="IPR016181">
    <property type="entry name" value="Acyl_CoA_acyltransferase"/>
</dbReference>
<proteinExistence type="predicted"/>
<organism evidence="2 3">
    <name type="scientific">Dactylosporangium cerinum</name>
    <dbReference type="NCBI Taxonomy" id="1434730"/>
    <lineage>
        <taxon>Bacteria</taxon>
        <taxon>Bacillati</taxon>
        <taxon>Actinomycetota</taxon>
        <taxon>Actinomycetes</taxon>
        <taxon>Micromonosporales</taxon>
        <taxon>Micromonosporaceae</taxon>
        <taxon>Dactylosporangium</taxon>
    </lineage>
</organism>
<gene>
    <name evidence="2" type="ORF">ACFPIJ_50695</name>
</gene>